<accession>A0A2H0N585</accession>
<organism evidence="3 4">
    <name type="scientific">Candidatus Magasanikbacteria bacterium CG11_big_fil_rev_8_21_14_0_20_43_7</name>
    <dbReference type="NCBI Taxonomy" id="1974654"/>
    <lineage>
        <taxon>Bacteria</taxon>
        <taxon>Candidatus Magasanikiibacteriota</taxon>
    </lineage>
</organism>
<comment type="caution">
    <text evidence="3">The sequence shown here is derived from an EMBL/GenBank/DDBJ whole genome shotgun (WGS) entry which is preliminary data.</text>
</comment>
<keyword evidence="2" id="KW-0812">Transmembrane</keyword>
<keyword evidence="2" id="KW-1133">Transmembrane helix</keyword>
<dbReference type="Proteomes" id="UP000229782">
    <property type="component" value="Unassembled WGS sequence"/>
</dbReference>
<feature type="transmembrane region" description="Helical" evidence="2">
    <location>
        <begin position="100"/>
        <end position="121"/>
    </location>
</feature>
<reference evidence="3 4" key="1">
    <citation type="submission" date="2017-09" db="EMBL/GenBank/DDBJ databases">
        <title>Depth-based differentiation of microbial function through sediment-hosted aquifers and enrichment of novel symbionts in the deep terrestrial subsurface.</title>
        <authorList>
            <person name="Probst A.J."/>
            <person name="Ladd B."/>
            <person name="Jarett J.K."/>
            <person name="Geller-Mcgrath D.E."/>
            <person name="Sieber C.M."/>
            <person name="Emerson J.B."/>
            <person name="Anantharaman K."/>
            <person name="Thomas B.C."/>
            <person name="Malmstrom R."/>
            <person name="Stieglmeier M."/>
            <person name="Klingl A."/>
            <person name="Woyke T."/>
            <person name="Ryan C.M."/>
            <person name="Banfield J.F."/>
        </authorList>
    </citation>
    <scope>NUCLEOTIDE SEQUENCE [LARGE SCALE GENOMIC DNA]</scope>
    <source>
        <strain evidence="3">CG11_big_fil_rev_8_21_14_0_20_43_7</strain>
    </source>
</reference>
<sequence length="187" mass="21196">MFKKDKESIETPVSTPGKISKTTKVLNTPHTAMPADVSVPTDNSTTKTKVTEVVIQPQGVEKTPKKSLFSRKHDEKHESQQSYANDVYKSRFRHFRTLRLLSLLVGVSIFLVLVFGMWQLYTMVFSTIEDTRDLFLITEKRKTQTIDFSALEGVRAAWNEKYSTSSTLPTKPLFPEPVVLPDQNGSN</sequence>
<gene>
    <name evidence="3" type="ORF">COV60_01320</name>
</gene>
<protein>
    <submittedName>
        <fullName evidence="3">Uncharacterized protein</fullName>
    </submittedName>
</protein>
<evidence type="ECO:0000313" key="3">
    <source>
        <dbReference type="EMBL" id="PIR03256.1"/>
    </source>
</evidence>
<name>A0A2H0N585_9BACT</name>
<dbReference type="AlphaFoldDB" id="A0A2H0N585"/>
<keyword evidence="2" id="KW-0472">Membrane</keyword>
<feature type="region of interest" description="Disordered" evidence="1">
    <location>
        <begin position="1"/>
        <end position="25"/>
    </location>
</feature>
<dbReference type="EMBL" id="PCWM01000024">
    <property type="protein sequence ID" value="PIR03256.1"/>
    <property type="molecule type" value="Genomic_DNA"/>
</dbReference>
<evidence type="ECO:0000256" key="2">
    <source>
        <dbReference type="SAM" id="Phobius"/>
    </source>
</evidence>
<proteinExistence type="predicted"/>
<evidence type="ECO:0000313" key="4">
    <source>
        <dbReference type="Proteomes" id="UP000229782"/>
    </source>
</evidence>
<evidence type="ECO:0000256" key="1">
    <source>
        <dbReference type="SAM" id="MobiDB-lite"/>
    </source>
</evidence>